<dbReference type="InterPro" id="IPR029063">
    <property type="entry name" value="SAM-dependent_MTases_sf"/>
</dbReference>
<evidence type="ECO:0000256" key="3">
    <source>
        <dbReference type="ARBA" id="ARBA00022603"/>
    </source>
</evidence>
<proteinExistence type="predicted"/>
<dbReference type="PANTHER" id="PTHR13200">
    <property type="entry name" value="EEF1A LYSINE METHYLTRANSFERASE 1"/>
    <property type="match status" value="1"/>
</dbReference>
<dbReference type="GO" id="GO:0016279">
    <property type="term" value="F:protein-lysine N-methyltransferase activity"/>
    <property type="evidence" value="ECO:0007669"/>
    <property type="project" value="InterPro"/>
</dbReference>
<evidence type="ECO:0000256" key="4">
    <source>
        <dbReference type="ARBA" id="ARBA00022679"/>
    </source>
</evidence>
<dbReference type="Pfam" id="PF10237">
    <property type="entry name" value="N6-adenineMlase"/>
    <property type="match status" value="1"/>
</dbReference>
<dbReference type="SUPFAM" id="SSF53335">
    <property type="entry name" value="S-adenosyl-L-methionine-dependent methyltransferases"/>
    <property type="match status" value="1"/>
</dbReference>
<dbReference type="InterPro" id="IPR041370">
    <property type="entry name" value="Mlase_EEF1AKMT1/ZCCHC4"/>
</dbReference>
<keyword evidence="4" id="KW-0808">Transferase</keyword>
<evidence type="ECO:0008006" key="6">
    <source>
        <dbReference type="Google" id="ProtNLM"/>
    </source>
</evidence>
<comment type="subcellular location">
    <subcellularLocation>
        <location evidence="1">Cytoplasm</location>
    </subcellularLocation>
</comment>
<protein>
    <recommendedName>
        <fullName evidence="6">N6-adenine methyltransferase</fullName>
    </recommendedName>
</protein>
<dbReference type="GO" id="GO:0032259">
    <property type="term" value="P:methylation"/>
    <property type="evidence" value="ECO:0007669"/>
    <property type="project" value="UniProtKB-KW"/>
</dbReference>
<reference evidence="5" key="1">
    <citation type="submission" date="2014-05" db="EMBL/GenBank/DDBJ databases">
        <title>The transcriptome of the halophilic microalga Tetraselmis sp. GSL018 isolated from the Great Salt Lake, Utah.</title>
        <authorList>
            <person name="Jinkerson R.E."/>
            <person name="D'Adamo S."/>
            <person name="Posewitz M.C."/>
        </authorList>
    </citation>
    <scope>NUCLEOTIDE SEQUENCE</scope>
    <source>
        <strain evidence="5">GSL018</strain>
    </source>
</reference>
<dbReference type="GO" id="GO:0005737">
    <property type="term" value="C:cytoplasm"/>
    <property type="evidence" value="ECO:0007669"/>
    <property type="project" value="UniProtKB-SubCell"/>
</dbReference>
<dbReference type="InterPro" id="IPR019369">
    <property type="entry name" value="Efm5/EEF1AKMT1"/>
</dbReference>
<dbReference type="Gene3D" id="3.40.50.150">
    <property type="entry name" value="Vaccinia Virus protein VP39"/>
    <property type="match status" value="1"/>
</dbReference>
<organism evidence="5">
    <name type="scientific">Tetraselmis sp. GSL018</name>
    <dbReference type="NCBI Taxonomy" id="582737"/>
    <lineage>
        <taxon>Eukaryota</taxon>
        <taxon>Viridiplantae</taxon>
        <taxon>Chlorophyta</taxon>
        <taxon>core chlorophytes</taxon>
        <taxon>Chlorodendrophyceae</taxon>
        <taxon>Chlorodendrales</taxon>
        <taxon>Chlorodendraceae</taxon>
        <taxon>Tetraselmis</taxon>
    </lineage>
</organism>
<accession>A0A061R709</accession>
<evidence type="ECO:0000256" key="1">
    <source>
        <dbReference type="ARBA" id="ARBA00004496"/>
    </source>
</evidence>
<dbReference type="EMBL" id="GBEZ01018691">
    <property type="protein sequence ID" value="JAC67773.1"/>
    <property type="molecule type" value="Transcribed_RNA"/>
</dbReference>
<evidence type="ECO:0000313" key="5">
    <source>
        <dbReference type="EMBL" id="JAC67773.1"/>
    </source>
</evidence>
<keyword evidence="2" id="KW-0963">Cytoplasm</keyword>
<sequence length="180" mass="20773">MNPFLELHTEKPVFNQYWYSTRTISAIADEVAEVATKAAFVSTPSIYFSLKPHTAIQENSWLLDLDSQWAEEPRYFAYDFNSPSVIPDECRGSFDCVVLDPPFITEDVWQKYATTARILLKDEGKIILTTIAENRDLLADLLDVHPQMFKPSIPNLIYQYDLFTNYHSSRFSQPNPEIPD</sequence>
<keyword evidence="3" id="KW-0489">Methyltransferase</keyword>
<dbReference type="PANTHER" id="PTHR13200:SF1">
    <property type="entry name" value="NUCLEIC ACID BINDING PROTEIN"/>
    <property type="match status" value="1"/>
</dbReference>
<evidence type="ECO:0000256" key="2">
    <source>
        <dbReference type="ARBA" id="ARBA00022490"/>
    </source>
</evidence>
<dbReference type="AlphaFoldDB" id="A0A061R709"/>
<name>A0A061R709_9CHLO</name>
<gene>
    <name evidence="5" type="ORF">TSPGSL018_10274</name>
</gene>